<dbReference type="STRING" id="349124.Hhal_0084"/>
<dbReference type="InterPro" id="IPR027787">
    <property type="entry name" value="Alpha/beta-hydrolase_catalytic"/>
</dbReference>
<dbReference type="EMBL" id="CP000544">
    <property type="protein sequence ID" value="ABM60879.1"/>
    <property type="molecule type" value="Genomic_DNA"/>
</dbReference>
<dbReference type="Pfam" id="PF10081">
    <property type="entry name" value="Abhydrolase_9"/>
    <property type="match status" value="1"/>
</dbReference>
<dbReference type="KEGG" id="hha:Hhal_0084"/>
<dbReference type="OrthoDB" id="4397445at2"/>
<evidence type="ECO:0000256" key="1">
    <source>
        <dbReference type="SAM" id="Phobius"/>
    </source>
</evidence>
<proteinExistence type="predicted"/>
<dbReference type="AlphaFoldDB" id="A1WT67"/>
<dbReference type="InterPro" id="IPR012037">
    <property type="entry name" value="Alpha/beta-hydrolase_fam"/>
</dbReference>
<dbReference type="RefSeq" id="WP_011812902.1">
    <property type="nucleotide sequence ID" value="NC_008789.1"/>
</dbReference>
<accession>A1WT67</accession>
<evidence type="ECO:0000313" key="4">
    <source>
        <dbReference type="EMBL" id="ABM60879.1"/>
    </source>
</evidence>
<dbReference type="HOGENOM" id="CLU_023789_0_0_6"/>
<feature type="domain" description="Alpha/beta-hydrolase catalytic" evidence="2">
    <location>
        <begin position="247"/>
        <end position="534"/>
    </location>
</feature>
<evidence type="ECO:0000259" key="3">
    <source>
        <dbReference type="Pfam" id="PF15420"/>
    </source>
</evidence>
<gene>
    <name evidence="4" type="ordered locus">Hhal_0084</name>
</gene>
<protein>
    <submittedName>
        <fullName evidence="4">Uncharacterized protein</fullName>
    </submittedName>
</protein>
<keyword evidence="1" id="KW-0472">Membrane</keyword>
<dbReference type="Pfam" id="PF15420">
    <property type="entry name" value="Abhydrolase_9_N"/>
    <property type="match status" value="1"/>
</dbReference>
<feature type="transmembrane region" description="Helical" evidence="1">
    <location>
        <begin position="32"/>
        <end position="60"/>
    </location>
</feature>
<feature type="transmembrane region" description="Helical" evidence="1">
    <location>
        <begin position="72"/>
        <end position="93"/>
    </location>
</feature>
<dbReference type="PIRSF" id="PIRSF007542">
    <property type="entry name" value="UCP007542"/>
    <property type="match status" value="1"/>
</dbReference>
<keyword evidence="1" id="KW-0812">Transmembrane</keyword>
<dbReference type="Proteomes" id="UP000000647">
    <property type="component" value="Chromosome"/>
</dbReference>
<sequence length="540" mass="59419">MRLIGPLSTVGLLLGTLFFAFSLTPSLVPRPFAFQGVLSGLSLTAGYAIGAGLSTLWHYLQLPELRGRLERIVRWLAVAGCALVAVIFMWRAAGWQDAVRAQMELEPAGGLPPVGAALVALLVFAAALLLARLFRGTFRFLSLRLQRYIPPRVSHLAGIVVAVGLFWAVIDGVLFTMALRAADSSYQQVDALIEADQERPSEPERAGSPDSVVAWRDLGRQGRSFVSSGPTATELKAFLGEPAPTPIRIYIGLNAAETPEERAQLAMDELHRTDAFDRSVLVLATPTGTGWIDPAAADPVEYLHRGDIATVTAQYSYLPSPLALMVEGSYGAEMARALFEAVYGHWQTLPEDERPALYLHGLSLGALNSDRAFDVFDIIQDPFDGALWSGPPFRSETWRTVTQRRDAGSPAWLPEFREGEVVRFMNQETGLDAANGDWGTFRLAFLQYASDPITFFSPSILYREPDWMAEPRGPDVTSELRWYPVVTMLQLAADMAAGGAPPGYGHTYAAEDYIDAWVALTEPDDWSRDDLKRLRQAFRR</sequence>
<keyword evidence="5" id="KW-1185">Reference proteome</keyword>
<feature type="transmembrane region" description="Helical" evidence="1">
    <location>
        <begin position="155"/>
        <end position="179"/>
    </location>
</feature>
<dbReference type="eggNOG" id="COG4425">
    <property type="taxonomic scope" value="Bacteria"/>
</dbReference>
<evidence type="ECO:0000259" key="2">
    <source>
        <dbReference type="Pfam" id="PF10081"/>
    </source>
</evidence>
<reference evidence="5" key="1">
    <citation type="submission" date="2006-12" db="EMBL/GenBank/DDBJ databases">
        <title>Complete sequence of Halorhodospira halophila SL1.</title>
        <authorList>
            <consortium name="US DOE Joint Genome Institute"/>
            <person name="Copeland A."/>
            <person name="Lucas S."/>
            <person name="Lapidus A."/>
            <person name="Barry K."/>
            <person name="Detter J.C."/>
            <person name="Glavina del Rio T."/>
            <person name="Hammon N."/>
            <person name="Israni S."/>
            <person name="Dalin E."/>
            <person name="Tice H."/>
            <person name="Pitluck S."/>
            <person name="Saunders E."/>
            <person name="Brettin T."/>
            <person name="Bruce D."/>
            <person name="Han C."/>
            <person name="Tapia R."/>
            <person name="Schmutz J."/>
            <person name="Larimer F."/>
            <person name="Land M."/>
            <person name="Hauser L."/>
            <person name="Kyrpides N."/>
            <person name="Mikhailova N."/>
            <person name="Hoff W."/>
            <person name="Richardson P."/>
        </authorList>
    </citation>
    <scope>NUCLEOTIDE SEQUENCE [LARGE SCALE GENOMIC DNA]</scope>
    <source>
        <strain evidence="5">DSM 244 / SL1</strain>
    </source>
</reference>
<feature type="transmembrane region" description="Helical" evidence="1">
    <location>
        <begin position="113"/>
        <end position="134"/>
    </location>
</feature>
<keyword evidence="1" id="KW-1133">Transmembrane helix</keyword>
<dbReference type="ESTHER" id="halhl-a1wt67">
    <property type="family name" value="Abhydrolase_9"/>
</dbReference>
<organism evidence="4 5">
    <name type="scientific">Halorhodospira halophila (strain DSM 244 / SL1)</name>
    <name type="common">Ectothiorhodospira halophila (strain DSM 244 / SL1)</name>
    <dbReference type="NCBI Taxonomy" id="349124"/>
    <lineage>
        <taxon>Bacteria</taxon>
        <taxon>Pseudomonadati</taxon>
        <taxon>Pseudomonadota</taxon>
        <taxon>Gammaproteobacteria</taxon>
        <taxon>Chromatiales</taxon>
        <taxon>Ectothiorhodospiraceae</taxon>
        <taxon>Halorhodospira</taxon>
    </lineage>
</organism>
<name>A1WT67_HALHL</name>
<dbReference type="InterPro" id="IPR027788">
    <property type="entry name" value="Alpha/beta-hydrolase_N_dom"/>
</dbReference>
<feature type="domain" description="Alpha/beta-hydrolase N-terminal" evidence="3">
    <location>
        <begin position="23"/>
        <end position="230"/>
    </location>
</feature>
<reference evidence="4 5" key="2">
    <citation type="journal article" date="2013" name="Stand. Genomic Sci.">
        <title>Complete genome sequence of Halorhodospira halophila SL1.</title>
        <authorList>
            <person name="Challacombe J.F."/>
            <person name="Majid S."/>
            <person name="Deole R."/>
            <person name="Brettin T.S."/>
            <person name="Bruce D."/>
            <person name="Delano S.F."/>
            <person name="Detter J.C."/>
            <person name="Gleasner C.D."/>
            <person name="Han C.S."/>
            <person name="Misra M."/>
            <person name="Reitenga K.G."/>
            <person name="Mikhailova N."/>
            <person name="Woyke T."/>
            <person name="Pitluck S."/>
            <person name="Nolan M."/>
            <person name="Land M.L."/>
            <person name="Saunders E."/>
            <person name="Tapia R."/>
            <person name="Lapidus A."/>
            <person name="Ivanova N."/>
            <person name="Hoff W.D."/>
        </authorList>
    </citation>
    <scope>NUCLEOTIDE SEQUENCE [LARGE SCALE GENOMIC DNA]</scope>
    <source>
        <strain evidence="5">DSM 244 / SL1</strain>
    </source>
</reference>
<evidence type="ECO:0000313" key="5">
    <source>
        <dbReference type="Proteomes" id="UP000000647"/>
    </source>
</evidence>